<dbReference type="InterPro" id="IPR036390">
    <property type="entry name" value="WH_DNA-bd_sf"/>
</dbReference>
<name>A0A4U1BGL1_9GAMM</name>
<evidence type="ECO:0000256" key="2">
    <source>
        <dbReference type="ARBA" id="ARBA00023015"/>
    </source>
</evidence>
<reference evidence="6 7" key="1">
    <citation type="submission" date="2019-04" db="EMBL/GenBank/DDBJ databases">
        <authorList>
            <person name="Hwang J.C."/>
        </authorList>
    </citation>
    <scope>NUCLEOTIDE SEQUENCE [LARGE SCALE GENOMIC DNA]</scope>
    <source>
        <strain evidence="6 7">IMCC35002</strain>
    </source>
</reference>
<dbReference type="PANTHER" id="PTHR30126">
    <property type="entry name" value="HTH-TYPE TRANSCRIPTIONAL REGULATOR"/>
    <property type="match status" value="1"/>
</dbReference>
<dbReference type="RefSeq" id="WP_136865153.1">
    <property type="nucleotide sequence ID" value="NZ_SWCJ01000023.1"/>
</dbReference>
<dbReference type="EMBL" id="SWCJ01000023">
    <property type="protein sequence ID" value="TKB50129.1"/>
    <property type="molecule type" value="Genomic_DNA"/>
</dbReference>
<dbReference type="Gene3D" id="3.40.190.10">
    <property type="entry name" value="Periplasmic binding protein-like II"/>
    <property type="match status" value="1"/>
</dbReference>
<dbReference type="InterPro" id="IPR000847">
    <property type="entry name" value="LysR_HTH_N"/>
</dbReference>
<dbReference type="SUPFAM" id="SSF53850">
    <property type="entry name" value="Periplasmic binding protein-like II"/>
    <property type="match status" value="1"/>
</dbReference>
<dbReference type="Gene3D" id="1.10.10.10">
    <property type="entry name" value="Winged helix-like DNA-binding domain superfamily/Winged helix DNA-binding domain"/>
    <property type="match status" value="1"/>
</dbReference>
<dbReference type="Pfam" id="PF03466">
    <property type="entry name" value="LysR_substrate"/>
    <property type="match status" value="1"/>
</dbReference>
<protein>
    <submittedName>
        <fullName evidence="6">LysR family transcriptional regulator</fullName>
    </submittedName>
</protein>
<dbReference type="InterPro" id="IPR005119">
    <property type="entry name" value="LysR_subst-bd"/>
</dbReference>
<evidence type="ECO:0000256" key="4">
    <source>
        <dbReference type="ARBA" id="ARBA00023163"/>
    </source>
</evidence>
<dbReference type="InterPro" id="IPR036388">
    <property type="entry name" value="WH-like_DNA-bd_sf"/>
</dbReference>
<dbReference type="Pfam" id="PF00126">
    <property type="entry name" value="HTH_1"/>
    <property type="match status" value="1"/>
</dbReference>
<dbReference type="OrthoDB" id="155872at2"/>
<accession>A0A4U1BGL1</accession>
<keyword evidence="7" id="KW-1185">Reference proteome</keyword>
<evidence type="ECO:0000256" key="1">
    <source>
        <dbReference type="ARBA" id="ARBA00009437"/>
    </source>
</evidence>
<feature type="domain" description="HTH lysR-type" evidence="5">
    <location>
        <begin position="2"/>
        <end position="59"/>
    </location>
</feature>
<comment type="similarity">
    <text evidence="1">Belongs to the LysR transcriptional regulatory family.</text>
</comment>
<evidence type="ECO:0000256" key="3">
    <source>
        <dbReference type="ARBA" id="ARBA00023125"/>
    </source>
</evidence>
<keyword evidence="4" id="KW-0804">Transcription</keyword>
<dbReference type="PROSITE" id="PS50931">
    <property type="entry name" value="HTH_LYSR"/>
    <property type="match status" value="1"/>
</dbReference>
<sequence>MFEIKHLRSMVLLEETQSLQTCATRLCLTPSALSHQFKELEARIGQRLFVRKSQPIRFSHAGQQLLELGKQILPRIIEAEQALTQLQSPQGGRLHLTIDCHSCYQWLLPRLAQYQQQWPLVDVDLVSPSGFDAIQSLVRGDLDLVLTSEVQARGDVQYLRLFEFEVKMALPPQSEFASQSQISASQLQNQTLLHYPVPKSRLDLISHWPKAAPQRWKPVNSTSEMLQMIAAGIGIAALPEWVLGGYEQQRLLFSRSLAPKLKRQLYAAVRPDSVRLNYIQALCEQITQQATQRLTPPSP</sequence>
<dbReference type="GO" id="GO:0000976">
    <property type="term" value="F:transcription cis-regulatory region binding"/>
    <property type="evidence" value="ECO:0007669"/>
    <property type="project" value="TreeGrafter"/>
</dbReference>
<dbReference type="Proteomes" id="UP000305675">
    <property type="component" value="Unassembled WGS sequence"/>
</dbReference>
<dbReference type="GO" id="GO:0003700">
    <property type="term" value="F:DNA-binding transcription factor activity"/>
    <property type="evidence" value="ECO:0007669"/>
    <property type="project" value="InterPro"/>
</dbReference>
<proteinExistence type="inferred from homology"/>
<gene>
    <name evidence="6" type="ORF">FCL42_19745</name>
</gene>
<organism evidence="6 7">
    <name type="scientific">Ferrimonas aestuarii</name>
    <dbReference type="NCBI Taxonomy" id="2569539"/>
    <lineage>
        <taxon>Bacteria</taxon>
        <taxon>Pseudomonadati</taxon>
        <taxon>Pseudomonadota</taxon>
        <taxon>Gammaproteobacteria</taxon>
        <taxon>Alteromonadales</taxon>
        <taxon>Ferrimonadaceae</taxon>
        <taxon>Ferrimonas</taxon>
    </lineage>
</organism>
<evidence type="ECO:0000313" key="6">
    <source>
        <dbReference type="EMBL" id="TKB50129.1"/>
    </source>
</evidence>
<evidence type="ECO:0000259" key="5">
    <source>
        <dbReference type="PROSITE" id="PS50931"/>
    </source>
</evidence>
<dbReference type="PANTHER" id="PTHR30126:SF25">
    <property type="entry name" value="HTH-TYPE TRANSCRIPTIONAL REGULATOR METR"/>
    <property type="match status" value="1"/>
</dbReference>
<dbReference type="AlphaFoldDB" id="A0A4U1BGL1"/>
<keyword evidence="3" id="KW-0238">DNA-binding</keyword>
<keyword evidence="2" id="KW-0805">Transcription regulation</keyword>
<comment type="caution">
    <text evidence="6">The sequence shown here is derived from an EMBL/GenBank/DDBJ whole genome shotgun (WGS) entry which is preliminary data.</text>
</comment>
<dbReference type="SUPFAM" id="SSF46785">
    <property type="entry name" value="Winged helix' DNA-binding domain"/>
    <property type="match status" value="1"/>
</dbReference>
<evidence type="ECO:0000313" key="7">
    <source>
        <dbReference type="Proteomes" id="UP000305675"/>
    </source>
</evidence>